<comment type="caution">
    <text evidence="1">The sequence shown here is derived from an EMBL/GenBank/DDBJ whole genome shotgun (WGS) entry which is preliminary data.</text>
</comment>
<name>A0ABD1I330_SALDI</name>
<gene>
    <name evidence="1" type="primary">SPX4</name>
    <name evidence="1" type="ORF">AAHA92_05636</name>
</gene>
<reference evidence="1 2" key="1">
    <citation type="submission" date="2024-06" db="EMBL/GenBank/DDBJ databases">
        <title>A chromosome level genome sequence of Diviner's sage (Salvia divinorum).</title>
        <authorList>
            <person name="Ford S.A."/>
            <person name="Ro D.-K."/>
            <person name="Ness R.W."/>
            <person name="Phillips M.A."/>
        </authorList>
    </citation>
    <scope>NUCLEOTIDE SEQUENCE [LARGE SCALE GENOMIC DNA]</scope>
    <source>
        <strain evidence="1">SAF-2024a</strain>
        <tissue evidence="1">Leaf</tissue>
    </source>
</reference>
<dbReference type="AlphaFoldDB" id="A0ABD1I330"/>
<dbReference type="Proteomes" id="UP001567538">
    <property type="component" value="Unassembled WGS sequence"/>
</dbReference>
<dbReference type="EMBL" id="JBEAFC010000003">
    <property type="protein sequence ID" value="KAL1563137.1"/>
    <property type="molecule type" value="Genomic_DNA"/>
</dbReference>
<protein>
    <submittedName>
        <fullName evidence="1">SPX domain</fullName>
    </submittedName>
</protein>
<sequence length="86" mass="9904">MMIYQMLLRKQNCHLVKRRAHLLPLKLYDALRRQAPFTYNPLALSYVIGNQDKDVTGAVTAENSLRDSFVTLSKEEDAIEEVHSPM</sequence>
<organism evidence="1 2">
    <name type="scientific">Salvia divinorum</name>
    <name type="common">Maria pastora</name>
    <name type="synonym">Diviner's sage</name>
    <dbReference type="NCBI Taxonomy" id="28513"/>
    <lineage>
        <taxon>Eukaryota</taxon>
        <taxon>Viridiplantae</taxon>
        <taxon>Streptophyta</taxon>
        <taxon>Embryophyta</taxon>
        <taxon>Tracheophyta</taxon>
        <taxon>Spermatophyta</taxon>
        <taxon>Magnoliopsida</taxon>
        <taxon>eudicotyledons</taxon>
        <taxon>Gunneridae</taxon>
        <taxon>Pentapetalae</taxon>
        <taxon>asterids</taxon>
        <taxon>lamiids</taxon>
        <taxon>Lamiales</taxon>
        <taxon>Lamiaceae</taxon>
        <taxon>Nepetoideae</taxon>
        <taxon>Mentheae</taxon>
        <taxon>Salviinae</taxon>
        <taxon>Salvia</taxon>
        <taxon>Salvia subgen. Calosphace</taxon>
    </lineage>
</organism>
<evidence type="ECO:0000313" key="2">
    <source>
        <dbReference type="Proteomes" id="UP001567538"/>
    </source>
</evidence>
<accession>A0ABD1I330</accession>
<keyword evidence="2" id="KW-1185">Reference proteome</keyword>
<proteinExistence type="predicted"/>
<evidence type="ECO:0000313" key="1">
    <source>
        <dbReference type="EMBL" id="KAL1563137.1"/>
    </source>
</evidence>